<proteinExistence type="predicted"/>
<name>A0AAW1LQQ7_POPJA</name>
<dbReference type="EMBL" id="JASPKY010000114">
    <property type="protein sequence ID" value="KAK9736380.1"/>
    <property type="molecule type" value="Genomic_DNA"/>
</dbReference>
<reference evidence="1 2" key="1">
    <citation type="journal article" date="2024" name="BMC Genomics">
        <title>De novo assembly and annotation of Popillia japonica's genome with initial clues to its potential as an invasive pest.</title>
        <authorList>
            <person name="Cucini C."/>
            <person name="Boschi S."/>
            <person name="Funari R."/>
            <person name="Cardaioli E."/>
            <person name="Iannotti N."/>
            <person name="Marturano G."/>
            <person name="Paoli F."/>
            <person name="Bruttini M."/>
            <person name="Carapelli A."/>
            <person name="Frati F."/>
            <person name="Nardi F."/>
        </authorList>
    </citation>
    <scope>NUCLEOTIDE SEQUENCE [LARGE SCALE GENOMIC DNA]</scope>
    <source>
        <strain evidence="1">DMR45628</strain>
    </source>
</reference>
<protein>
    <submittedName>
        <fullName evidence="1">Uncharacterized protein</fullName>
    </submittedName>
</protein>
<evidence type="ECO:0000313" key="2">
    <source>
        <dbReference type="Proteomes" id="UP001458880"/>
    </source>
</evidence>
<evidence type="ECO:0000313" key="1">
    <source>
        <dbReference type="EMBL" id="KAK9736380.1"/>
    </source>
</evidence>
<comment type="caution">
    <text evidence="1">The sequence shown here is derived from an EMBL/GenBank/DDBJ whole genome shotgun (WGS) entry which is preliminary data.</text>
</comment>
<accession>A0AAW1LQQ7</accession>
<dbReference type="Proteomes" id="UP001458880">
    <property type="component" value="Unassembled WGS sequence"/>
</dbReference>
<sequence>MGSYRDATNYKLVSAAMPTLLAAKLPSARQALKPIENIPEPSVSQIMEYELEPLPSTSSATVDAEIQSTENISRILSRPTKKLLLKTISRKQDHFRKLNFLSRKRGRTIKDLSRLDIHNNDIMKAIFKDMSSTTRTLMLSQMKCARRPVRGRRWTMDEKVLALLIYKRSLNCYLGR</sequence>
<organism evidence="1 2">
    <name type="scientific">Popillia japonica</name>
    <name type="common">Japanese beetle</name>
    <dbReference type="NCBI Taxonomy" id="7064"/>
    <lineage>
        <taxon>Eukaryota</taxon>
        <taxon>Metazoa</taxon>
        <taxon>Ecdysozoa</taxon>
        <taxon>Arthropoda</taxon>
        <taxon>Hexapoda</taxon>
        <taxon>Insecta</taxon>
        <taxon>Pterygota</taxon>
        <taxon>Neoptera</taxon>
        <taxon>Endopterygota</taxon>
        <taxon>Coleoptera</taxon>
        <taxon>Polyphaga</taxon>
        <taxon>Scarabaeiformia</taxon>
        <taxon>Scarabaeidae</taxon>
        <taxon>Rutelinae</taxon>
        <taxon>Popillia</taxon>
    </lineage>
</organism>
<keyword evidence="2" id="KW-1185">Reference proteome</keyword>
<dbReference type="AlphaFoldDB" id="A0AAW1LQQ7"/>
<gene>
    <name evidence="1" type="ORF">QE152_g12539</name>
</gene>